<dbReference type="InterPro" id="IPR005225">
    <property type="entry name" value="Small_GTP-bd"/>
</dbReference>
<evidence type="ECO:0000313" key="4">
    <source>
        <dbReference type="Ensembl" id="ENSCAFP00000067882.1"/>
    </source>
</evidence>
<feature type="compositionally biased region" description="Low complexity" evidence="3">
    <location>
        <begin position="188"/>
        <end position="198"/>
    </location>
</feature>
<keyword evidence="2" id="KW-0342">GTP-binding</keyword>
<dbReference type="Proteomes" id="UP000002254">
    <property type="component" value="Chromosome 18"/>
</dbReference>
<dbReference type="SUPFAM" id="SSF52540">
    <property type="entry name" value="P-loop containing nucleoside triphosphate hydrolases"/>
    <property type="match status" value="1"/>
</dbReference>
<dbReference type="InterPro" id="IPR001806">
    <property type="entry name" value="Small_GTPase"/>
</dbReference>
<dbReference type="Pfam" id="PF00071">
    <property type="entry name" value="Ras"/>
    <property type="match status" value="1"/>
</dbReference>
<dbReference type="GO" id="GO:0007264">
    <property type="term" value="P:small GTPase-mediated signal transduction"/>
    <property type="evidence" value="ECO:0007669"/>
    <property type="project" value="InterPro"/>
</dbReference>
<dbReference type="PROSITE" id="PS51420">
    <property type="entry name" value="RHO"/>
    <property type="match status" value="1"/>
</dbReference>
<gene>
    <name evidence="4" type="primary">RHOD</name>
</gene>
<dbReference type="OrthoDB" id="8830751at2759"/>
<dbReference type="Gene3D" id="3.40.50.300">
    <property type="entry name" value="P-loop containing nucleotide triphosphate hydrolases"/>
    <property type="match status" value="1"/>
</dbReference>
<proteinExistence type="predicted"/>
<evidence type="ECO:0000313" key="5">
    <source>
        <dbReference type="Proteomes" id="UP000002254"/>
    </source>
</evidence>
<dbReference type="InterPro" id="IPR003578">
    <property type="entry name" value="Small_GTPase_Rho"/>
</dbReference>
<name>A0A8P0TJK2_CANLF</name>
<dbReference type="SMART" id="SM00175">
    <property type="entry name" value="RAB"/>
    <property type="match status" value="1"/>
</dbReference>
<keyword evidence="1" id="KW-0547">Nucleotide-binding</keyword>
<dbReference type="AlphaFoldDB" id="A0A8P0TJK2"/>
<dbReference type="NCBIfam" id="TIGR00231">
    <property type="entry name" value="small_GTP"/>
    <property type="match status" value="1"/>
</dbReference>
<reference evidence="4" key="2">
    <citation type="submission" date="2025-08" db="UniProtKB">
        <authorList>
            <consortium name="Ensembl"/>
        </authorList>
    </citation>
    <scope>IDENTIFICATION</scope>
</reference>
<reference evidence="4 5" key="1">
    <citation type="journal article" date="2005" name="Nature">
        <title>Genome sequence, comparative analysis and haplotype structure of the domestic dog.</title>
        <authorList>
            <consortium name="Broad Sequencing Platform"/>
            <person name="Lindblad-Toh K."/>
            <person name="Wade C.M."/>
            <person name="Mikkelsen T.S."/>
            <person name="Karlsson E.K."/>
            <person name="Jaffe D.B."/>
            <person name="Kamal M."/>
            <person name="Clamp M."/>
            <person name="Chang J.L."/>
            <person name="Kulbokas E.J. III"/>
            <person name="Zody M.C."/>
            <person name="Mauceli E."/>
            <person name="Xie X."/>
            <person name="Breen M."/>
            <person name="Wayne R.K."/>
            <person name="Ostrander E.A."/>
            <person name="Ponting C.P."/>
            <person name="Galibert F."/>
            <person name="Smith D.R."/>
            <person name="DeJong P.J."/>
            <person name="Kirkness E."/>
            <person name="Alvarez P."/>
            <person name="Biagi T."/>
            <person name="Brockman W."/>
            <person name="Butler J."/>
            <person name="Chin C.W."/>
            <person name="Cook A."/>
            <person name="Cuff J."/>
            <person name="Daly M.J."/>
            <person name="DeCaprio D."/>
            <person name="Gnerre S."/>
            <person name="Grabherr M."/>
            <person name="Kellis M."/>
            <person name="Kleber M."/>
            <person name="Bardeleben C."/>
            <person name="Goodstadt L."/>
            <person name="Heger A."/>
            <person name="Hitte C."/>
            <person name="Kim L."/>
            <person name="Koepfli K.P."/>
            <person name="Parker H.G."/>
            <person name="Pollinger J.P."/>
            <person name="Searle S.M."/>
            <person name="Sutter N.B."/>
            <person name="Thomas R."/>
            <person name="Webber C."/>
            <person name="Baldwin J."/>
            <person name="Abebe A."/>
            <person name="Abouelleil A."/>
            <person name="Aftuck L."/>
            <person name="Ait-Zahra M."/>
            <person name="Aldredge T."/>
            <person name="Allen N."/>
            <person name="An P."/>
            <person name="Anderson S."/>
            <person name="Antoine C."/>
            <person name="Arachchi H."/>
            <person name="Aslam A."/>
            <person name="Ayotte L."/>
            <person name="Bachantsang P."/>
            <person name="Barry A."/>
            <person name="Bayul T."/>
            <person name="Benamara M."/>
            <person name="Berlin A."/>
            <person name="Bessette D."/>
            <person name="Blitshteyn B."/>
            <person name="Bloom T."/>
            <person name="Blye J."/>
            <person name="Boguslavskiy L."/>
            <person name="Bonnet C."/>
            <person name="Boukhgalter B."/>
            <person name="Brown A."/>
            <person name="Cahill P."/>
            <person name="Calixte N."/>
            <person name="Camarata J."/>
            <person name="Cheshatsang Y."/>
            <person name="Chu J."/>
            <person name="Citroen M."/>
            <person name="Collymore A."/>
            <person name="Cooke P."/>
            <person name="Dawoe T."/>
            <person name="Daza R."/>
            <person name="Decktor K."/>
            <person name="DeGray S."/>
            <person name="Dhargay N."/>
            <person name="Dooley K."/>
            <person name="Dooley K."/>
            <person name="Dorje P."/>
            <person name="Dorjee K."/>
            <person name="Dorris L."/>
            <person name="Duffey N."/>
            <person name="Dupes A."/>
            <person name="Egbiremolen O."/>
            <person name="Elong R."/>
            <person name="Falk J."/>
            <person name="Farina A."/>
            <person name="Faro S."/>
            <person name="Ferguson D."/>
            <person name="Ferreira P."/>
            <person name="Fisher S."/>
            <person name="FitzGerald M."/>
            <person name="Foley K."/>
            <person name="Foley C."/>
            <person name="Franke A."/>
            <person name="Friedrich D."/>
            <person name="Gage D."/>
            <person name="Garber M."/>
            <person name="Gearin G."/>
            <person name="Giannoukos G."/>
            <person name="Goode T."/>
            <person name="Goyette A."/>
            <person name="Graham J."/>
            <person name="Grandbois E."/>
            <person name="Gyaltsen K."/>
            <person name="Hafez N."/>
            <person name="Hagopian D."/>
            <person name="Hagos B."/>
            <person name="Hall J."/>
            <person name="Healy C."/>
            <person name="Hegarty R."/>
            <person name="Honan T."/>
            <person name="Horn A."/>
            <person name="Houde N."/>
            <person name="Hughes L."/>
            <person name="Hunnicutt L."/>
            <person name="Husby M."/>
            <person name="Jester B."/>
            <person name="Jones C."/>
            <person name="Kamat A."/>
            <person name="Kanga B."/>
            <person name="Kells C."/>
            <person name="Khazanovich D."/>
            <person name="Kieu A.C."/>
            <person name="Kisner P."/>
            <person name="Kumar M."/>
            <person name="Lance K."/>
            <person name="Landers T."/>
            <person name="Lara M."/>
            <person name="Lee W."/>
            <person name="Leger J.P."/>
            <person name="Lennon N."/>
            <person name="Leuper L."/>
            <person name="LeVine S."/>
            <person name="Liu J."/>
            <person name="Liu X."/>
            <person name="Lokyitsang Y."/>
            <person name="Lokyitsang T."/>
            <person name="Lui A."/>
            <person name="Macdonald J."/>
            <person name="Major J."/>
            <person name="Marabella R."/>
            <person name="Maru K."/>
            <person name="Matthews C."/>
            <person name="McDonough S."/>
            <person name="Mehta T."/>
            <person name="Meldrim J."/>
            <person name="Melnikov A."/>
            <person name="Meneus L."/>
            <person name="Mihalev A."/>
            <person name="Mihova T."/>
            <person name="Miller K."/>
            <person name="Mittelman R."/>
            <person name="Mlenga V."/>
            <person name="Mulrain L."/>
            <person name="Munson G."/>
            <person name="Navidi A."/>
            <person name="Naylor J."/>
            <person name="Nguyen T."/>
            <person name="Nguyen N."/>
            <person name="Nguyen C."/>
            <person name="Nguyen T."/>
            <person name="Nicol R."/>
            <person name="Norbu N."/>
            <person name="Norbu C."/>
            <person name="Novod N."/>
            <person name="Nyima T."/>
            <person name="Olandt P."/>
            <person name="O'Neill B."/>
            <person name="O'Neill K."/>
            <person name="Osman S."/>
            <person name="Oyono L."/>
            <person name="Patti C."/>
            <person name="Perrin D."/>
            <person name="Phunkhang P."/>
            <person name="Pierre F."/>
            <person name="Priest M."/>
            <person name="Rachupka A."/>
            <person name="Raghuraman S."/>
            <person name="Rameau R."/>
            <person name="Ray V."/>
            <person name="Raymond C."/>
            <person name="Rege F."/>
            <person name="Rise C."/>
            <person name="Rogers J."/>
            <person name="Rogov P."/>
            <person name="Sahalie J."/>
            <person name="Settipalli S."/>
            <person name="Sharpe T."/>
            <person name="Shea T."/>
            <person name="Sheehan M."/>
            <person name="Sherpa N."/>
            <person name="Shi J."/>
            <person name="Shih D."/>
            <person name="Sloan J."/>
            <person name="Smith C."/>
            <person name="Sparrow T."/>
            <person name="Stalker J."/>
            <person name="Stange-Thomann N."/>
            <person name="Stavropoulos S."/>
            <person name="Stone C."/>
            <person name="Stone S."/>
            <person name="Sykes S."/>
            <person name="Tchuinga P."/>
            <person name="Tenzing P."/>
            <person name="Tesfaye S."/>
            <person name="Thoulutsang D."/>
            <person name="Thoulutsang Y."/>
            <person name="Topham K."/>
            <person name="Topping I."/>
            <person name="Tsamla T."/>
            <person name="Vassiliev H."/>
            <person name="Venkataraman V."/>
            <person name="Vo A."/>
            <person name="Wangchuk T."/>
            <person name="Wangdi T."/>
            <person name="Weiand M."/>
            <person name="Wilkinson J."/>
            <person name="Wilson A."/>
            <person name="Yadav S."/>
            <person name="Yang S."/>
            <person name="Yang X."/>
            <person name="Young G."/>
            <person name="Yu Q."/>
            <person name="Zainoun J."/>
            <person name="Zembek L."/>
            <person name="Zimmer A."/>
            <person name="Lander E.S."/>
        </authorList>
    </citation>
    <scope>NUCLEOTIDE SEQUENCE [LARGE SCALE GENOMIC DNA]</scope>
    <source>
        <strain evidence="4">Boxer</strain>
    </source>
</reference>
<sequence length="382" mass="42017">GHALVTPFPPGLKHLEGGLWGFFLGGVHIHSFTHSFIHSSKVTGFFRAHLCWAPGPQFLSLQSWQAPLADPHLLLLPRGSGPGPPLSLSTLPLHTVTLSSSGSRSSPHRTRCPPEDAGRVWDPLACPRRPHSVGARDGSPEWPSGTRTDWPAGPLAGPRALTWPRTPPPPPPPAPRRAHFLPPPRPFHIPARGAAAEPPARDEGGPGRGRRGAVGRAVRQGGPGGRRRLREDVAADGLRPGRLPRGQVDYDRLRPLFYPDASVLLLCFDVTSPPSFDNIFNRWYPEVNHFCKEVPIIVVGCKTDLRKDKSLLKKLRKNRLEPVTYHRGQEMARSVGAVAYLECSALLQENVHAVFQEAAKVALSSRSRNFWRRLTQTFCVVI</sequence>
<dbReference type="PRINTS" id="PR00449">
    <property type="entry name" value="RASTRNSFRMNG"/>
</dbReference>
<protein>
    <submittedName>
        <fullName evidence="4">Ras homolog family member D</fullName>
    </submittedName>
</protein>
<organism evidence="4 5">
    <name type="scientific">Canis lupus familiaris</name>
    <name type="common">Dog</name>
    <name type="synonym">Canis familiaris</name>
    <dbReference type="NCBI Taxonomy" id="9615"/>
    <lineage>
        <taxon>Eukaryota</taxon>
        <taxon>Metazoa</taxon>
        <taxon>Chordata</taxon>
        <taxon>Craniata</taxon>
        <taxon>Vertebrata</taxon>
        <taxon>Euteleostomi</taxon>
        <taxon>Mammalia</taxon>
        <taxon>Eutheria</taxon>
        <taxon>Laurasiatheria</taxon>
        <taxon>Carnivora</taxon>
        <taxon>Caniformia</taxon>
        <taxon>Canidae</taxon>
        <taxon>Canis</taxon>
    </lineage>
</organism>
<dbReference type="SMART" id="SM00173">
    <property type="entry name" value="RAS"/>
    <property type="match status" value="1"/>
</dbReference>
<dbReference type="PANTHER" id="PTHR24072">
    <property type="entry name" value="RHO FAMILY GTPASE"/>
    <property type="match status" value="1"/>
</dbReference>
<dbReference type="InterPro" id="IPR027417">
    <property type="entry name" value="P-loop_NTPase"/>
</dbReference>
<feature type="compositionally biased region" description="Pro residues" evidence="3">
    <location>
        <begin position="165"/>
        <end position="187"/>
    </location>
</feature>
<dbReference type="SMART" id="SM00174">
    <property type="entry name" value="RHO"/>
    <property type="match status" value="1"/>
</dbReference>
<dbReference type="GO" id="GO:0003924">
    <property type="term" value="F:GTPase activity"/>
    <property type="evidence" value="ECO:0007669"/>
    <property type="project" value="InterPro"/>
</dbReference>
<feature type="region of interest" description="Disordered" evidence="3">
    <location>
        <begin position="97"/>
        <end position="240"/>
    </location>
</feature>
<dbReference type="FunCoup" id="A0A8P0TJK2">
    <property type="interactions" value="68"/>
</dbReference>
<dbReference type="GO" id="GO:0005525">
    <property type="term" value="F:GTP binding"/>
    <property type="evidence" value="ECO:0007669"/>
    <property type="project" value="UniProtKB-KW"/>
</dbReference>
<accession>A0A8P0TJK2</accession>
<dbReference type="Ensembl" id="ENSCAFT00000108315.1">
    <property type="protein sequence ID" value="ENSCAFP00000067882.1"/>
    <property type="gene ID" value="ENSCAFG00000011814.5"/>
</dbReference>
<dbReference type="FunFam" id="3.40.50.300:FF:001806">
    <property type="entry name" value="rho-related GTP-binding protein RhoD isoform X3"/>
    <property type="match status" value="1"/>
</dbReference>
<evidence type="ECO:0000256" key="2">
    <source>
        <dbReference type="ARBA" id="ARBA00023134"/>
    </source>
</evidence>
<evidence type="ECO:0000256" key="3">
    <source>
        <dbReference type="SAM" id="MobiDB-lite"/>
    </source>
</evidence>
<evidence type="ECO:0000256" key="1">
    <source>
        <dbReference type="ARBA" id="ARBA00022741"/>
    </source>
</evidence>